<proteinExistence type="predicted"/>
<dbReference type="Proteomes" id="UP000198683">
    <property type="component" value="Unassembled WGS sequence"/>
</dbReference>
<reference evidence="1 2" key="1">
    <citation type="submission" date="2016-10" db="EMBL/GenBank/DDBJ databases">
        <authorList>
            <person name="de Groot N.N."/>
        </authorList>
    </citation>
    <scope>NUCLEOTIDE SEQUENCE [LARGE SCALE GENOMIC DNA]</scope>
    <source>
        <strain evidence="1 2">CGMCC 4.5681</strain>
    </source>
</reference>
<protein>
    <submittedName>
        <fullName evidence="1">Uncharacterized protein</fullName>
    </submittedName>
</protein>
<dbReference type="STRING" id="683260.SAMN05421874_13850"/>
<evidence type="ECO:0000313" key="1">
    <source>
        <dbReference type="EMBL" id="SDM09279.1"/>
    </source>
</evidence>
<name>A0A1G9QE43_9ACTN</name>
<dbReference type="EMBL" id="FNFB01000038">
    <property type="protein sequence ID" value="SDM09279.1"/>
    <property type="molecule type" value="Genomic_DNA"/>
</dbReference>
<sequence length="433" mass="46344">MSEAIFTLRRMTGEPKVGDPEAAWCAVRELIEARRPGGLARRALSLTDAERAEIARRLPEFRKQARASLRPDFGDDDDLPWSGWERDRIGGLGEVLQIAGAATLPSPAAVTAWLGRREFTARWGAYDPAHVVRVLAARPVAFQADVATRLAVKIRTADDRLAPLALALLRACGAPPPEHDPLVAAWLAAGPVSPDPLLGPMLPRIFEAEGAGRELRDERCEPAPTPWLALFQRLLAAGVAVGGGPAVPPAGAPRRGRVSRGELLDHCLRRFLRGGEAPDLRFFVRLHDMIDPSPEESAARRRDYLRLLPAAPGTVAALALAQVRRCGPYDDGEAAEAIEALTFRAETELARTGLRWLEDEVRHTPGQAPDLAPALATAFGHASYAIQGRAAQIAIKQATAFAPAAEVLCAAVPMLPAALGARVTAAFSSRTAA</sequence>
<dbReference type="AlphaFoldDB" id="A0A1G9QE43"/>
<accession>A0A1G9QE43</accession>
<organism evidence="1 2">
    <name type="scientific">Nonomuraea maritima</name>
    <dbReference type="NCBI Taxonomy" id="683260"/>
    <lineage>
        <taxon>Bacteria</taxon>
        <taxon>Bacillati</taxon>
        <taxon>Actinomycetota</taxon>
        <taxon>Actinomycetes</taxon>
        <taxon>Streptosporangiales</taxon>
        <taxon>Streptosporangiaceae</taxon>
        <taxon>Nonomuraea</taxon>
    </lineage>
</organism>
<gene>
    <name evidence="1" type="ORF">SAMN05421874_13850</name>
</gene>
<keyword evidence="2" id="KW-1185">Reference proteome</keyword>
<evidence type="ECO:0000313" key="2">
    <source>
        <dbReference type="Proteomes" id="UP000198683"/>
    </source>
</evidence>